<protein>
    <submittedName>
        <fullName evidence="2">Uncharacterized protein</fullName>
    </submittedName>
</protein>
<name>A0AAV4YDX2_CAEEX</name>
<dbReference type="Proteomes" id="UP001054945">
    <property type="component" value="Unassembled WGS sequence"/>
</dbReference>
<keyword evidence="3" id="KW-1185">Reference proteome</keyword>
<feature type="compositionally biased region" description="Polar residues" evidence="1">
    <location>
        <begin position="135"/>
        <end position="144"/>
    </location>
</feature>
<sequence>MECHRYPCMKQNYMKPSVNSLEGHSSMLILQHRKLAGVQALIYSIILAGTENCVPEQFWFLDVYILLSVILLFFPFNSNSSSYNEDLSVHTTHRQIHAPMPLIPQQNPNRFLDNSTPAPKVGKNAQKVPIKPATQYASKVNKPTQAPPTRIQPPASNRSNFADIAAGRATSLAPPTEAPLNKSAMEFLNSCSPMLTT</sequence>
<proteinExistence type="predicted"/>
<comment type="caution">
    <text evidence="2">The sequence shown here is derived from an EMBL/GenBank/DDBJ whole genome shotgun (WGS) entry which is preliminary data.</text>
</comment>
<organism evidence="2 3">
    <name type="scientific">Caerostris extrusa</name>
    <name type="common">Bark spider</name>
    <name type="synonym">Caerostris bankana</name>
    <dbReference type="NCBI Taxonomy" id="172846"/>
    <lineage>
        <taxon>Eukaryota</taxon>
        <taxon>Metazoa</taxon>
        <taxon>Ecdysozoa</taxon>
        <taxon>Arthropoda</taxon>
        <taxon>Chelicerata</taxon>
        <taxon>Arachnida</taxon>
        <taxon>Araneae</taxon>
        <taxon>Araneomorphae</taxon>
        <taxon>Entelegynae</taxon>
        <taxon>Araneoidea</taxon>
        <taxon>Araneidae</taxon>
        <taxon>Caerostris</taxon>
    </lineage>
</organism>
<gene>
    <name evidence="2" type="ORF">CEXT_548091</name>
</gene>
<dbReference type="AlphaFoldDB" id="A0AAV4YDX2"/>
<dbReference type="EMBL" id="BPLR01001702">
    <property type="protein sequence ID" value="GIZ04206.1"/>
    <property type="molecule type" value="Genomic_DNA"/>
</dbReference>
<feature type="region of interest" description="Disordered" evidence="1">
    <location>
        <begin position="134"/>
        <end position="158"/>
    </location>
</feature>
<evidence type="ECO:0000313" key="2">
    <source>
        <dbReference type="EMBL" id="GIZ04206.1"/>
    </source>
</evidence>
<reference evidence="2 3" key="1">
    <citation type="submission" date="2021-06" db="EMBL/GenBank/DDBJ databases">
        <title>Caerostris extrusa draft genome.</title>
        <authorList>
            <person name="Kono N."/>
            <person name="Arakawa K."/>
        </authorList>
    </citation>
    <scope>NUCLEOTIDE SEQUENCE [LARGE SCALE GENOMIC DNA]</scope>
</reference>
<evidence type="ECO:0000256" key="1">
    <source>
        <dbReference type="SAM" id="MobiDB-lite"/>
    </source>
</evidence>
<evidence type="ECO:0000313" key="3">
    <source>
        <dbReference type="Proteomes" id="UP001054945"/>
    </source>
</evidence>
<accession>A0AAV4YDX2</accession>